<keyword evidence="2" id="KW-1185">Reference proteome</keyword>
<dbReference type="Proteomes" id="UP000291084">
    <property type="component" value="Chromosome 4"/>
</dbReference>
<gene>
    <name evidence="1" type="primary">Vigan.04G136000</name>
    <name evidence="1" type="ORF">VIGAN_04136000</name>
</gene>
<evidence type="ECO:0000313" key="2">
    <source>
        <dbReference type="Proteomes" id="UP000291084"/>
    </source>
</evidence>
<accession>A0A0S3RU44</accession>
<protein>
    <submittedName>
        <fullName evidence="1">Uncharacterized protein</fullName>
    </submittedName>
</protein>
<organism evidence="1 2">
    <name type="scientific">Vigna angularis var. angularis</name>
    <dbReference type="NCBI Taxonomy" id="157739"/>
    <lineage>
        <taxon>Eukaryota</taxon>
        <taxon>Viridiplantae</taxon>
        <taxon>Streptophyta</taxon>
        <taxon>Embryophyta</taxon>
        <taxon>Tracheophyta</taxon>
        <taxon>Spermatophyta</taxon>
        <taxon>Magnoliopsida</taxon>
        <taxon>eudicotyledons</taxon>
        <taxon>Gunneridae</taxon>
        <taxon>Pentapetalae</taxon>
        <taxon>rosids</taxon>
        <taxon>fabids</taxon>
        <taxon>Fabales</taxon>
        <taxon>Fabaceae</taxon>
        <taxon>Papilionoideae</taxon>
        <taxon>50 kb inversion clade</taxon>
        <taxon>NPAAA clade</taxon>
        <taxon>indigoferoid/millettioid clade</taxon>
        <taxon>Phaseoleae</taxon>
        <taxon>Vigna</taxon>
    </lineage>
</organism>
<name>A0A0S3RU44_PHAAN</name>
<feature type="non-terminal residue" evidence="1">
    <location>
        <position position="1"/>
    </location>
</feature>
<dbReference type="EMBL" id="AP015037">
    <property type="protein sequence ID" value="BAT84088.1"/>
    <property type="molecule type" value="Genomic_DNA"/>
</dbReference>
<dbReference type="AlphaFoldDB" id="A0A0S3RU44"/>
<reference evidence="1 2" key="1">
    <citation type="journal article" date="2015" name="Sci. Rep.">
        <title>The power of single molecule real-time sequencing technology in the de novo assembly of a eukaryotic genome.</title>
        <authorList>
            <person name="Sakai H."/>
            <person name="Naito K."/>
            <person name="Ogiso-Tanaka E."/>
            <person name="Takahashi Y."/>
            <person name="Iseki K."/>
            <person name="Muto C."/>
            <person name="Satou K."/>
            <person name="Teruya K."/>
            <person name="Shiroma A."/>
            <person name="Shimoji M."/>
            <person name="Hirano T."/>
            <person name="Itoh T."/>
            <person name="Kaga A."/>
            <person name="Tomooka N."/>
        </authorList>
    </citation>
    <scope>NUCLEOTIDE SEQUENCE [LARGE SCALE GENOMIC DNA]</scope>
    <source>
        <strain evidence="2">cv. Shumari</strain>
    </source>
</reference>
<evidence type="ECO:0000313" key="1">
    <source>
        <dbReference type="EMBL" id="BAT84088.1"/>
    </source>
</evidence>
<sequence>VNDALPASHCCGQAMVVNVFALREPCLMATLWRRRTGLRLRCGGLRLVIEGFNLGICKNSSSFPKNSSGSVVSL</sequence>
<proteinExistence type="predicted"/>